<gene>
    <name evidence="2" type="ORF">RRG08_019037</name>
</gene>
<keyword evidence="3" id="KW-1185">Reference proteome</keyword>
<evidence type="ECO:0000313" key="2">
    <source>
        <dbReference type="EMBL" id="KAK3781411.1"/>
    </source>
</evidence>
<organism evidence="2 3">
    <name type="scientific">Elysia crispata</name>
    <name type="common">lettuce slug</name>
    <dbReference type="NCBI Taxonomy" id="231223"/>
    <lineage>
        <taxon>Eukaryota</taxon>
        <taxon>Metazoa</taxon>
        <taxon>Spiralia</taxon>
        <taxon>Lophotrochozoa</taxon>
        <taxon>Mollusca</taxon>
        <taxon>Gastropoda</taxon>
        <taxon>Heterobranchia</taxon>
        <taxon>Euthyneura</taxon>
        <taxon>Panpulmonata</taxon>
        <taxon>Sacoglossa</taxon>
        <taxon>Placobranchoidea</taxon>
        <taxon>Plakobranchidae</taxon>
        <taxon>Elysia</taxon>
    </lineage>
</organism>
<accession>A0AAE1DSH3</accession>
<protein>
    <submittedName>
        <fullName evidence="2">Uncharacterized protein</fullName>
    </submittedName>
</protein>
<evidence type="ECO:0000313" key="3">
    <source>
        <dbReference type="Proteomes" id="UP001283361"/>
    </source>
</evidence>
<dbReference type="EMBL" id="JAWDGP010002624">
    <property type="protein sequence ID" value="KAK3781411.1"/>
    <property type="molecule type" value="Genomic_DNA"/>
</dbReference>
<evidence type="ECO:0000256" key="1">
    <source>
        <dbReference type="SAM" id="MobiDB-lite"/>
    </source>
</evidence>
<dbReference type="AlphaFoldDB" id="A0AAE1DSH3"/>
<sequence length="148" mass="16943">MDNTYTGELEPAPDQVGRQIVYYLARPREFQEINEPLQDPSTLYITLPATEAGLRWDTARADCQFDDERSARIATPEICWVDNESTSAVTGASKHGTRSDDRQLVRVAHTNCLNRCLQIRKFNPERKRAKKGHELRNETETVLSPLRN</sequence>
<feature type="compositionally biased region" description="Basic and acidic residues" evidence="1">
    <location>
        <begin position="127"/>
        <end position="139"/>
    </location>
</feature>
<feature type="region of interest" description="Disordered" evidence="1">
    <location>
        <begin position="127"/>
        <end position="148"/>
    </location>
</feature>
<dbReference type="Proteomes" id="UP001283361">
    <property type="component" value="Unassembled WGS sequence"/>
</dbReference>
<name>A0AAE1DSH3_9GAST</name>
<reference evidence="2" key="1">
    <citation type="journal article" date="2023" name="G3 (Bethesda)">
        <title>A reference genome for the long-term kleptoplast-retaining sea slug Elysia crispata morphotype clarki.</title>
        <authorList>
            <person name="Eastman K.E."/>
            <person name="Pendleton A.L."/>
            <person name="Shaikh M.A."/>
            <person name="Suttiyut T."/>
            <person name="Ogas R."/>
            <person name="Tomko P."/>
            <person name="Gavelis G."/>
            <person name="Widhalm J.R."/>
            <person name="Wisecaver J.H."/>
        </authorList>
    </citation>
    <scope>NUCLEOTIDE SEQUENCE</scope>
    <source>
        <strain evidence="2">ECLA1</strain>
    </source>
</reference>
<proteinExistence type="predicted"/>
<comment type="caution">
    <text evidence="2">The sequence shown here is derived from an EMBL/GenBank/DDBJ whole genome shotgun (WGS) entry which is preliminary data.</text>
</comment>